<dbReference type="STRING" id="1004156.AYP45_09960"/>
<sequence>MFKKAKLFFIICETPLHCGSGNNIGIVDLPIQRERHTDFPKVEGSSLKGGIREAFEELVDIKDKKAVFLETPSKEKLKKVFSSAIEEYWKDKDGNALIKFNEAIFLSFGPEEGSDYAGALGFSDARLLLFPVKSMKGVFAWVTCPQVLERFKNDFKLCGITLPFEMPKENAASNGCSLFIKDNRIVLEEYTFEITKDSDANGNCTKLTEWLSQNLFPAGGSQFWMDKIKKDIVIIPNEEFRDFVTLSTEVITRTKINNETGTVQDGALFDEEYLPSETILYSLALASPVFKKEDADKGIFKQNGKTEEELVMEFFTNGLPEVIQLGGNATIGKGIIRTKVLEGGTQ</sequence>
<dbReference type="Pfam" id="PF03787">
    <property type="entry name" value="RAMPs"/>
    <property type="match status" value="1"/>
</dbReference>
<organism evidence="3 4">
    <name type="scientific">Candidatus Brocadia carolinensis</name>
    <dbReference type="NCBI Taxonomy" id="1004156"/>
    <lineage>
        <taxon>Bacteria</taxon>
        <taxon>Pseudomonadati</taxon>
        <taxon>Planctomycetota</taxon>
        <taxon>Candidatus Brocadiia</taxon>
        <taxon>Candidatus Brocadiales</taxon>
        <taxon>Candidatus Brocadiaceae</taxon>
        <taxon>Candidatus Brocadia</taxon>
    </lineage>
</organism>
<gene>
    <name evidence="3" type="ORF">AYP45_09960</name>
</gene>
<proteinExistence type="predicted"/>
<accession>A0A1V4AT88</accession>
<name>A0A1V4AT88_9BACT</name>
<dbReference type="PANTHER" id="PTHR36700">
    <property type="entry name" value="CRISPR SYSTEM CMR SUBUNIT CMR4"/>
    <property type="match status" value="1"/>
</dbReference>
<dbReference type="PANTHER" id="PTHR36700:SF1">
    <property type="entry name" value="CRISPR SYSTEM CMR SUBUNIT CMR4"/>
    <property type="match status" value="1"/>
</dbReference>
<comment type="caution">
    <text evidence="3">The sequence shown here is derived from an EMBL/GenBank/DDBJ whole genome shotgun (WGS) entry which is preliminary data.</text>
</comment>
<evidence type="ECO:0000256" key="1">
    <source>
        <dbReference type="ARBA" id="ARBA00023118"/>
    </source>
</evidence>
<evidence type="ECO:0000313" key="3">
    <source>
        <dbReference type="EMBL" id="OOP56364.1"/>
    </source>
</evidence>
<dbReference type="Proteomes" id="UP000189681">
    <property type="component" value="Unassembled WGS sequence"/>
</dbReference>
<evidence type="ECO:0000259" key="2">
    <source>
        <dbReference type="Pfam" id="PF03787"/>
    </source>
</evidence>
<dbReference type="NCBIfam" id="TIGR02580">
    <property type="entry name" value="cas_RAMP_Cmr4"/>
    <property type="match status" value="1"/>
</dbReference>
<dbReference type="AlphaFoldDB" id="A0A1V4AT88"/>
<reference evidence="3 4" key="1">
    <citation type="journal article" date="2017" name="Water Res.">
        <title>Discovery and metagenomic analysis of an anammox bacterial enrichment related to Candidatus "Brocadia caroliniensis" in a full-scale glycerol-fed nitritation-denitritation separate centrate treatment process.</title>
        <authorList>
            <person name="Park H."/>
            <person name="Brotto A.C."/>
            <person name="van Loosdrecht M.C."/>
            <person name="Chandran K."/>
        </authorList>
    </citation>
    <scope>NUCLEOTIDE SEQUENCE [LARGE SCALE GENOMIC DNA]</scope>
    <source>
        <strain evidence="3">26THWARD</strain>
    </source>
</reference>
<dbReference type="InterPro" id="IPR005537">
    <property type="entry name" value="RAMP_III_fam"/>
</dbReference>
<dbReference type="GO" id="GO:0051607">
    <property type="term" value="P:defense response to virus"/>
    <property type="evidence" value="ECO:0007669"/>
    <property type="project" value="UniProtKB-KW"/>
</dbReference>
<keyword evidence="1" id="KW-0051">Antiviral defense</keyword>
<dbReference type="EMBL" id="AYTS01000085">
    <property type="protein sequence ID" value="OOP56364.1"/>
    <property type="molecule type" value="Genomic_DNA"/>
</dbReference>
<feature type="domain" description="CRISPR type III-associated protein" evidence="2">
    <location>
        <begin position="11"/>
        <end position="336"/>
    </location>
</feature>
<dbReference type="InterPro" id="IPR013410">
    <property type="entry name" value="CRISPR-assoc_RAMP_Cmr4"/>
</dbReference>
<evidence type="ECO:0000313" key="4">
    <source>
        <dbReference type="Proteomes" id="UP000189681"/>
    </source>
</evidence>
<protein>
    <submittedName>
        <fullName evidence="3">Type III-B CRISPR module RAMP protein Cmr4</fullName>
    </submittedName>
</protein>